<gene>
    <name evidence="1" type="ORF">BDV28DRAFT_21198</name>
</gene>
<evidence type="ECO:0000313" key="1">
    <source>
        <dbReference type="EMBL" id="KAE8351409.1"/>
    </source>
</evidence>
<protein>
    <submittedName>
        <fullName evidence="1">Uncharacterized protein</fullName>
    </submittedName>
</protein>
<organism evidence="1 2">
    <name type="scientific">Aspergillus coremiiformis</name>
    <dbReference type="NCBI Taxonomy" id="138285"/>
    <lineage>
        <taxon>Eukaryota</taxon>
        <taxon>Fungi</taxon>
        <taxon>Dikarya</taxon>
        <taxon>Ascomycota</taxon>
        <taxon>Pezizomycotina</taxon>
        <taxon>Eurotiomycetes</taxon>
        <taxon>Eurotiomycetidae</taxon>
        <taxon>Eurotiales</taxon>
        <taxon>Aspergillaceae</taxon>
        <taxon>Aspergillus</taxon>
        <taxon>Aspergillus subgen. Circumdati</taxon>
    </lineage>
</organism>
<dbReference type="AlphaFoldDB" id="A0A5N6Z3Y3"/>
<dbReference type="Proteomes" id="UP000327118">
    <property type="component" value="Unassembled WGS sequence"/>
</dbReference>
<proteinExistence type="predicted"/>
<dbReference type="EMBL" id="ML739172">
    <property type="protein sequence ID" value="KAE8351409.1"/>
    <property type="molecule type" value="Genomic_DNA"/>
</dbReference>
<evidence type="ECO:0000313" key="2">
    <source>
        <dbReference type="Proteomes" id="UP000327118"/>
    </source>
</evidence>
<keyword evidence="2" id="KW-1185">Reference proteome</keyword>
<name>A0A5N6Z3Y3_9EURO</name>
<reference evidence="2" key="1">
    <citation type="submission" date="2019-04" db="EMBL/GenBank/DDBJ databases">
        <title>Friends and foes A comparative genomics studyof 23 Aspergillus species from section Flavi.</title>
        <authorList>
            <consortium name="DOE Joint Genome Institute"/>
            <person name="Kjaerbolling I."/>
            <person name="Vesth T."/>
            <person name="Frisvad J.C."/>
            <person name="Nybo J.L."/>
            <person name="Theobald S."/>
            <person name="Kildgaard S."/>
            <person name="Isbrandt T."/>
            <person name="Kuo A."/>
            <person name="Sato A."/>
            <person name="Lyhne E.K."/>
            <person name="Kogle M.E."/>
            <person name="Wiebenga A."/>
            <person name="Kun R.S."/>
            <person name="Lubbers R.J."/>
            <person name="Makela M.R."/>
            <person name="Barry K."/>
            <person name="Chovatia M."/>
            <person name="Clum A."/>
            <person name="Daum C."/>
            <person name="Haridas S."/>
            <person name="He G."/>
            <person name="LaButti K."/>
            <person name="Lipzen A."/>
            <person name="Mondo S."/>
            <person name="Riley R."/>
            <person name="Salamov A."/>
            <person name="Simmons B.A."/>
            <person name="Magnuson J.K."/>
            <person name="Henrissat B."/>
            <person name="Mortensen U.H."/>
            <person name="Larsen T.O."/>
            <person name="Devries R.P."/>
            <person name="Grigoriev I.V."/>
            <person name="Machida M."/>
            <person name="Baker S.E."/>
            <person name="Andersen M.R."/>
        </authorList>
    </citation>
    <scope>NUCLEOTIDE SEQUENCE [LARGE SCALE GENOMIC DNA]</scope>
    <source>
        <strain evidence="2">CBS 553.77</strain>
    </source>
</reference>
<sequence length="79" mass="8579">MEGLLSSARVGPKARFGWRYSGNLKSSMAGNTRSYAGPSLACFTCWVSSASLVAQRRSRPQGICGSRPVRLNARLWITS</sequence>
<accession>A0A5N6Z3Y3</accession>